<evidence type="ECO:0000256" key="1">
    <source>
        <dbReference type="SAM" id="MobiDB-lite"/>
    </source>
</evidence>
<dbReference type="EMBL" id="WSRP01000007">
    <property type="protein sequence ID" value="MVX56250.1"/>
    <property type="molecule type" value="Genomic_DNA"/>
</dbReference>
<evidence type="ECO:0000313" key="3">
    <source>
        <dbReference type="Proteomes" id="UP000472580"/>
    </source>
</evidence>
<dbReference type="OrthoDB" id="9157007at2"/>
<keyword evidence="3" id="KW-1185">Reference proteome</keyword>
<reference evidence="2 3" key="1">
    <citation type="submission" date="2019-12" db="EMBL/GenBank/DDBJ databases">
        <title>Microbes associate with the intestines of laboratory mice.</title>
        <authorList>
            <person name="Navarre W."/>
            <person name="Wong E."/>
        </authorList>
    </citation>
    <scope>NUCLEOTIDE SEQUENCE [LARGE SCALE GENOMIC DNA]</scope>
    <source>
        <strain evidence="2 3">NM82_D38</strain>
    </source>
</reference>
<comment type="caution">
    <text evidence="2">The sequence shown here is derived from an EMBL/GenBank/DDBJ whole genome shotgun (WGS) entry which is preliminary data.</text>
</comment>
<proteinExistence type="predicted"/>
<sequence>MAKKSDLKTKIDGLNRAFQFYYKANNNTLRKASDFYLPFIFGRKKRMAEFNAQYIPLSVAMFLEGVRNTTAKMEGAPDVELIEALKEKLLPKVYKDDFDKYWNVIESELEINPEEPKAISVALTNLFMFQIFGPGSSDPNPYNQSSDRHQVAIEFQLGKILYQYARSSRVVLEKIKDPNYNAAVIPTAAETAAAEAEKPKDAPENAEEKSVK</sequence>
<evidence type="ECO:0000313" key="2">
    <source>
        <dbReference type="EMBL" id="MVX56250.1"/>
    </source>
</evidence>
<name>A0A6L6YF40_9BURK</name>
<feature type="compositionally biased region" description="Basic and acidic residues" evidence="1">
    <location>
        <begin position="195"/>
        <end position="212"/>
    </location>
</feature>
<accession>A0A6L6YF40</accession>
<dbReference type="AlphaFoldDB" id="A0A6L6YF40"/>
<gene>
    <name evidence="2" type="ORF">E5987_03395</name>
</gene>
<feature type="region of interest" description="Disordered" evidence="1">
    <location>
        <begin position="190"/>
        <end position="212"/>
    </location>
</feature>
<organism evidence="2 3">
    <name type="scientific">Parasutterella muris</name>
    <dbReference type="NCBI Taxonomy" id="2565572"/>
    <lineage>
        <taxon>Bacteria</taxon>
        <taxon>Pseudomonadati</taxon>
        <taxon>Pseudomonadota</taxon>
        <taxon>Betaproteobacteria</taxon>
        <taxon>Burkholderiales</taxon>
        <taxon>Sutterellaceae</taxon>
        <taxon>Parasutterella</taxon>
    </lineage>
</organism>
<protein>
    <submittedName>
        <fullName evidence="2">Uncharacterized protein</fullName>
    </submittedName>
</protein>
<dbReference type="RefSeq" id="WP_160334686.1">
    <property type="nucleotide sequence ID" value="NZ_WSRP01000007.1"/>
</dbReference>
<dbReference type="Proteomes" id="UP000472580">
    <property type="component" value="Unassembled WGS sequence"/>
</dbReference>